<dbReference type="InterPro" id="IPR050613">
    <property type="entry name" value="Sec_Metabolite_Reg"/>
</dbReference>
<protein>
    <submittedName>
        <fullName evidence="8">Zn2Cys6 transcription factor</fullName>
    </submittedName>
</protein>
<keyword evidence="3" id="KW-0238">DNA-binding</keyword>
<dbReference type="EMBL" id="KY922967">
    <property type="protein sequence ID" value="AUD11415.1"/>
    <property type="molecule type" value="mRNA"/>
</dbReference>
<dbReference type="PROSITE" id="PS50048">
    <property type="entry name" value="ZN2_CY6_FUNGAL_2"/>
    <property type="match status" value="1"/>
</dbReference>
<dbReference type="SUPFAM" id="SSF57701">
    <property type="entry name" value="Zn2/Cys6 DNA-binding domain"/>
    <property type="match status" value="1"/>
</dbReference>
<dbReference type="GO" id="GO:0003677">
    <property type="term" value="F:DNA binding"/>
    <property type="evidence" value="ECO:0007669"/>
    <property type="project" value="UniProtKB-KW"/>
</dbReference>
<dbReference type="GO" id="GO:0005634">
    <property type="term" value="C:nucleus"/>
    <property type="evidence" value="ECO:0007669"/>
    <property type="project" value="UniProtKB-SubCell"/>
</dbReference>
<dbReference type="GO" id="GO:0000981">
    <property type="term" value="F:DNA-binding transcription factor activity, RNA polymerase II-specific"/>
    <property type="evidence" value="ECO:0007669"/>
    <property type="project" value="InterPro"/>
</dbReference>
<proteinExistence type="evidence at transcript level"/>
<dbReference type="PROSITE" id="PS00463">
    <property type="entry name" value="ZN2_CY6_FUNGAL_1"/>
    <property type="match status" value="1"/>
</dbReference>
<dbReference type="PANTHER" id="PTHR31001:SF90">
    <property type="entry name" value="CENTROMERE DNA-BINDING PROTEIN COMPLEX CBF3 SUBUNIT B"/>
    <property type="match status" value="1"/>
</dbReference>
<dbReference type="InterPro" id="IPR001138">
    <property type="entry name" value="Zn2Cys6_DnaBD"/>
</dbReference>
<organism evidence="8">
    <name type="scientific">Talaromyces pinophilus</name>
    <name type="common">Penicillium pinophilum</name>
    <dbReference type="NCBI Taxonomy" id="128442"/>
    <lineage>
        <taxon>Eukaryota</taxon>
        <taxon>Fungi</taxon>
        <taxon>Dikarya</taxon>
        <taxon>Ascomycota</taxon>
        <taxon>Pezizomycotina</taxon>
        <taxon>Eurotiomycetes</taxon>
        <taxon>Eurotiomycetidae</taxon>
        <taxon>Eurotiales</taxon>
        <taxon>Trichocomaceae</taxon>
        <taxon>Talaromyces</taxon>
        <taxon>Talaromyces sect. Talaromyces</taxon>
    </lineage>
</organism>
<dbReference type="AlphaFoldDB" id="A0A2H4WV22"/>
<comment type="subcellular location">
    <subcellularLocation>
        <location evidence="1">Nucleus</location>
    </subcellularLocation>
</comment>
<evidence type="ECO:0000256" key="1">
    <source>
        <dbReference type="ARBA" id="ARBA00004123"/>
    </source>
</evidence>
<name>A0A2H4WV22_TALPI</name>
<keyword evidence="2" id="KW-0805">Transcription regulation</keyword>
<evidence type="ECO:0000256" key="2">
    <source>
        <dbReference type="ARBA" id="ARBA00023015"/>
    </source>
</evidence>
<dbReference type="Pfam" id="PF00172">
    <property type="entry name" value="Zn_clus"/>
    <property type="match status" value="1"/>
</dbReference>
<sequence length="352" mass="39454">MPRDRESHKPERPVSCRFCRVRKLRCSRESPCSNCVSRDIVCELPIRNPVHSTISTAATSAGTSSPTQLDLLERIRKLEELVKTQSAIQSTAASDTPQSLPTHTSQSTLSPEANYLDDDISFLKSIYTAQTPSENTPSTKIAFRICPIQQIIHAQPYINQSSHISSTRFEPLRCVWIPQYEEAKILLQKFLDDIDHVHHITHSPSLPALLNEVYACLDQKGQVEPGSILLLLGIFASSTHAWVQRDSGRGLFPTWQEANAQAMLWVKSVEDVLDIYHRTSSIPIEGIQGVSITTFALLNMEGFSRRCKSLFNMAFMLARELGLHFLDQPSDSKLGNPAQIEIGRRVTAFEEV</sequence>
<keyword evidence="5" id="KW-0539">Nucleus</keyword>
<dbReference type="SMART" id="SM00066">
    <property type="entry name" value="GAL4"/>
    <property type="match status" value="1"/>
</dbReference>
<feature type="domain" description="Zn(2)-C6 fungal-type" evidence="7">
    <location>
        <begin position="15"/>
        <end position="44"/>
    </location>
</feature>
<reference evidence="8" key="1">
    <citation type="journal article" date="2017" name="World J. Microbiol. Biotechnol.">
        <title>Deletion of TpKu70 facilitates gene targeting in Talaromyces pinophilus and identification of TpAmyR involvement in amylase production.</title>
        <authorList>
            <person name="Zhang T."/>
            <person name="Zhao S."/>
            <person name="Liao L.S."/>
            <person name="Li C.X."/>
            <person name="Liao G.Y."/>
            <person name="Feng J.X."/>
        </authorList>
    </citation>
    <scope>NUCLEOTIDE SEQUENCE</scope>
    <source>
        <strain evidence="8">1-95</strain>
    </source>
</reference>
<evidence type="ECO:0000256" key="5">
    <source>
        <dbReference type="ARBA" id="ARBA00023242"/>
    </source>
</evidence>
<evidence type="ECO:0000256" key="6">
    <source>
        <dbReference type="SAM" id="MobiDB-lite"/>
    </source>
</evidence>
<evidence type="ECO:0000256" key="4">
    <source>
        <dbReference type="ARBA" id="ARBA00023163"/>
    </source>
</evidence>
<dbReference type="CDD" id="cd00067">
    <property type="entry name" value="GAL4"/>
    <property type="match status" value="1"/>
</dbReference>
<dbReference type="CDD" id="cd12148">
    <property type="entry name" value="fungal_TF_MHR"/>
    <property type="match status" value="1"/>
</dbReference>
<dbReference type="Gene3D" id="4.10.240.10">
    <property type="entry name" value="Zn(2)-C6 fungal-type DNA-binding domain"/>
    <property type="match status" value="1"/>
</dbReference>
<keyword evidence="4" id="KW-0804">Transcription</keyword>
<dbReference type="PANTHER" id="PTHR31001">
    <property type="entry name" value="UNCHARACTERIZED TRANSCRIPTIONAL REGULATORY PROTEIN"/>
    <property type="match status" value="1"/>
</dbReference>
<evidence type="ECO:0000313" key="8">
    <source>
        <dbReference type="EMBL" id="AUD11415.1"/>
    </source>
</evidence>
<accession>A0A2H4WV22</accession>
<evidence type="ECO:0000256" key="3">
    <source>
        <dbReference type="ARBA" id="ARBA00023125"/>
    </source>
</evidence>
<feature type="region of interest" description="Disordered" evidence="6">
    <location>
        <begin position="88"/>
        <end position="112"/>
    </location>
</feature>
<reference evidence="8" key="2">
    <citation type="submission" date="2017-04" db="EMBL/GenBank/DDBJ databases">
        <authorList>
            <person name="Afonso C.L."/>
            <person name="Miller P.J."/>
            <person name="Scott M.A."/>
            <person name="Spackman E."/>
            <person name="Goraichik I."/>
            <person name="Dimitrov K.M."/>
            <person name="Suarez D.L."/>
            <person name="Swayne D.E."/>
        </authorList>
    </citation>
    <scope>NUCLEOTIDE SEQUENCE</scope>
    <source>
        <strain evidence="8">1-95</strain>
    </source>
</reference>
<feature type="compositionally biased region" description="Polar residues" evidence="6">
    <location>
        <begin position="88"/>
        <end position="111"/>
    </location>
</feature>
<evidence type="ECO:0000259" key="7">
    <source>
        <dbReference type="PROSITE" id="PS50048"/>
    </source>
</evidence>
<dbReference type="InterPro" id="IPR036864">
    <property type="entry name" value="Zn2-C6_fun-type_DNA-bd_sf"/>
</dbReference>
<dbReference type="GO" id="GO:0008270">
    <property type="term" value="F:zinc ion binding"/>
    <property type="evidence" value="ECO:0007669"/>
    <property type="project" value="InterPro"/>
</dbReference>